<dbReference type="Gene3D" id="2.40.420.20">
    <property type="match status" value="1"/>
</dbReference>
<reference evidence="2" key="1">
    <citation type="submission" date="2018-06" db="EMBL/GenBank/DDBJ databases">
        <authorList>
            <person name="Zhirakovskaya E."/>
        </authorList>
    </citation>
    <scope>NUCLEOTIDE SEQUENCE</scope>
</reference>
<feature type="non-terminal residue" evidence="2">
    <location>
        <position position="1"/>
    </location>
</feature>
<accession>A0A3B0Y369</accession>
<proteinExistence type="predicted"/>
<dbReference type="AlphaFoldDB" id="A0A3B0Y369"/>
<dbReference type="InterPro" id="IPR058649">
    <property type="entry name" value="CzcB_C"/>
</dbReference>
<gene>
    <name evidence="2" type="ORF">MNBD_GAMMA10-2901</name>
</gene>
<sequence length="54" mass="6110">QTGEEYEVRMLELGRHDDKWVEVSGGLETGTRYVSENSYVIKADIEKSGASHDH</sequence>
<feature type="domain" description="CzcB-like C-terminal circularly permuted SH3-like" evidence="1">
    <location>
        <begin position="2"/>
        <end position="42"/>
    </location>
</feature>
<evidence type="ECO:0000259" key="1">
    <source>
        <dbReference type="Pfam" id="PF25975"/>
    </source>
</evidence>
<protein>
    <submittedName>
        <fullName evidence="2">Probable Co/Zn/Cd efflux system membrane fusion protein</fullName>
    </submittedName>
</protein>
<organism evidence="2">
    <name type="scientific">hydrothermal vent metagenome</name>
    <dbReference type="NCBI Taxonomy" id="652676"/>
    <lineage>
        <taxon>unclassified sequences</taxon>
        <taxon>metagenomes</taxon>
        <taxon>ecological metagenomes</taxon>
    </lineage>
</organism>
<dbReference type="EMBL" id="UOFJ01000350">
    <property type="protein sequence ID" value="VAW68589.1"/>
    <property type="molecule type" value="Genomic_DNA"/>
</dbReference>
<evidence type="ECO:0000313" key="2">
    <source>
        <dbReference type="EMBL" id="VAW68589.1"/>
    </source>
</evidence>
<dbReference type="Pfam" id="PF25975">
    <property type="entry name" value="CzcB_C"/>
    <property type="match status" value="1"/>
</dbReference>
<name>A0A3B0Y369_9ZZZZ</name>